<evidence type="ECO:0000313" key="1">
    <source>
        <dbReference type="EMBL" id="QUV93873.1"/>
    </source>
</evidence>
<dbReference type="InterPro" id="IPR028185">
    <property type="entry name" value="Imm70"/>
</dbReference>
<dbReference type="Pfam" id="PF15601">
    <property type="entry name" value="Imm70"/>
    <property type="match status" value="1"/>
</dbReference>
<dbReference type="Proteomes" id="UP000677668">
    <property type="component" value="Chromosome 1"/>
</dbReference>
<gene>
    <name evidence="1" type="ORF">J8C05_11020</name>
</gene>
<accession>A0ABX8B067</accession>
<name>A0ABX8B067_9BACT</name>
<dbReference type="RefSeq" id="WP_211422211.1">
    <property type="nucleotide sequence ID" value="NZ_CP072642.1"/>
</dbReference>
<evidence type="ECO:0000313" key="2">
    <source>
        <dbReference type="Proteomes" id="UP000677668"/>
    </source>
</evidence>
<proteinExistence type="predicted"/>
<reference evidence="1 2" key="1">
    <citation type="submission" date="2021-03" db="EMBL/GenBank/DDBJ databases">
        <title>Genomic and phenotypic characterization of Chloracidobacterium isolates provides evidence for multiple species.</title>
        <authorList>
            <person name="Saini M.K."/>
            <person name="Costas A.M.G."/>
            <person name="Tank M."/>
            <person name="Bryant D.A."/>
        </authorList>
    </citation>
    <scope>NUCLEOTIDE SEQUENCE [LARGE SCALE GENOMIC DNA]</scope>
    <source>
        <strain evidence="1 2">N</strain>
    </source>
</reference>
<protein>
    <submittedName>
        <fullName evidence="1">Immunity 70 family protein</fullName>
    </submittedName>
</protein>
<organism evidence="1 2">
    <name type="scientific">Chloracidobacterium sp. N</name>
    <dbReference type="NCBI Taxonomy" id="2821540"/>
    <lineage>
        <taxon>Bacteria</taxon>
        <taxon>Pseudomonadati</taxon>
        <taxon>Acidobacteriota</taxon>
        <taxon>Terriglobia</taxon>
        <taxon>Terriglobales</taxon>
        <taxon>Acidobacteriaceae</taxon>
        <taxon>Chloracidobacterium</taxon>
        <taxon>Chloracidobacterium aggregatum</taxon>
    </lineage>
</organism>
<dbReference type="EMBL" id="CP072642">
    <property type="protein sequence ID" value="QUV93873.1"/>
    <property type="molecule type" value="Genomic_DNA"/>
</dbReference>
<sequence length="140" mass="16507">MLRIVLWVDTKRYEVGSPSFFHCFFSTIAYRLENDAWGSVYPRIMLDFYKGRLRYTDAPQALSELDAIQLGFEMMPPEDIIWDYDDLDRQPPWAEGALENTSCAAECFFTPTEEHLFAVLRQAFNRSIEVRHDVRIRRMA</sequence>
<keyword evidence="2" id="KW-1185">Reference proteome</keyword>